<dbReference type="InterPro" id="IPR055268">
    <property type="entry name" value="PCB-like"/>
</dbReference>
<dbReference type="PANTHER" id="PTHR43778">
    <property type="entry name" value="PYRUVATE CARBOXYLASE"/>
    <property type="match status" value="1"/>
</dbReference>
<dbReference type="SUPFAM" id="SSF51569">
    <property type="entry name" value="Aldolase"/>
    <property type="match status" value="1"/>
</dbReference>
<gene>
    <name evidence="2" type="ORF">DFR37_106157</name>
</gene>
<organism evidence="2 3">
    <name type="scientific">Eoetvoesiella caeni</name>
    <dbReference type="NCBI Taxonomy" id="645616"/>
    <lineage>
        <taxon>Bacteria</taxon>
        <taxon>Pseudomonadati</taxon>
        <taxon>Pseudomonadota</taxon>
        <taxon>Betaproteobacteria</taxon>
        <taxon>Burkholderiales</taxon>
        <taxon>Alcaligenaceae</taxon>
        <taxon>Eoetvoesiella</taxon>
    </lineage>
</organism>
<dbReference type="Proteomes" id="UP000253628">
    <property type="component" value="Unassembled WGS sequence"/>
</dbReference>
<accession>A0A366H9L4</accession>
<dbReference type="PANTHER" id="PTHR43778:SF2">
    <property type="entry name" value="PYRUVATE CARBOXYLASE, MITOCHONDRIAL"/>
    <property type="match status" value="1"/>
</dbReference>
<dbReference type="InterPro" id="IPR013785">
    <property type="entry name" value="Aldolase_TIM"/>
</dbReference>
<feature type="domain" description="Pyruvate carboxyltransferase" evidence="1">
    <location>
        <begin position="4"/>
        <end position="269"/>
    </location>
</feature>
<dbReference type="InterPro" id="IPR003379">
    <property type="entry name" value="Carboxylase_cons_dom"/>
</dbReference>
<proteinExistence type="predicted"/>
<evidence type="ECO:0000313" key="3">
    <source>
        <dbReference type="Proteomes" id="UP000253628"/>
    </source>
</evidence>
<dbReference type="GO" id="GO:0005737">
    <property type="term" value="C:cytoplasm"/>
    <property type="evidence" value="ECO:0007669"/>
    <property type="project" value="TreeGrafter"/>
</dbReference>
<dbReference type="SUPFAM" id="SSF89000">
    <property type="entry name" value="post-HMGL domain-like"/>
    <property type="match status" value="1"/>
</dbReference>
<dbReference type="EMBL" id="QNRQ01000006">
    <property type="protein sequence ID" value="RBP38863.1"/>
    <property type="molecule type" value="Genomic_DNA"/>
</dbReference>
<dbReference type="Gene3D" id="3.20.20.70">
    <property type="entry name" value="Aldolase class I"/>
    <property type="match status" value="1"/>
</dbReference>
<evidence type="ECO:0000313" key="2">
    <source>
        <dbReference type="EMBL" id="RBP38863.1"/>
    </source>
</evidence>
<keyword evidence="3" id="KW-1185">Reference proteome</keyword>
<dbReference type="GO" id="GO:0004736">
    <property type="term" value="F:pyruvate carboxylase activity"/>
    <property type="evidence" value="ECO:0007669"/>
    <property type="project" value="TreeGrafter"/>
</dbReference>
<sequence>MSDIQLIDVTLRDGNQSLWGAVGVRTSTVQRIAPHLGAVGYFAVEAATSTMFATAVRYHREDPWERLDALHRGMPDTTLGFLTTGKRFITFSRTPANLFQLAFDLLRRHGVTRMWVIDPMHDMEAAMSTARMAKKAGFEEVIGGICYTVSPVHTDEYFAQKVAQFDACEAIDSIYIKDPAGLLTPERLQTLVPRLRGNLKKKAVQELHTHCNTGLGPLNLLTGADLGLVRLHCALPPLADGSSHASGLQLVHNLRARGHRVDVDLDAMQRASDTLTREARLRNLPEGKPQVYDEAYYQHTLPGGVLSTTARQLREMGRADLMPAVVEEARQVRADLGWPIVVTPFAQYIVTQAALNVIAGERYQRISDEVVDMLLGDWGPMPGPVSPELMDRVQSLPRARQRARSEESDAPSLDELRRRFGAQVSDEDLLLRAVMPGEQMDDMVRARESRGRARSAGGDLGLRELAEALSDPQRPLSIRVSQGDTTLSLTGRRTCSISEGA</sequence>
<dbReference type="GO" id="GO:0006094">
    <property type="term" value="P:gluconeogenesis"/>
    <property type="evidence" value="ECO:0007669"/>
    <property type="project" value="TreeGrafter"/>
</dbReference>
<protein>
    <submittedName>
        <fullName evidence="2">Oxaloacetate decarboxylase alpha subunit</fullName>
    </submittedName>
</protein>
<dbReference type="Pfam" id="PF02436">
    <property type="entry name" value="PYC_OADA"/>
    <property type="match status" value="1"/>
</dbReference>
<dbReference type="RefSeq" id="WP_113933704.1">
    <property type="nucleotide sequence ID" value="NZ_JACCEU010000007.1"/>
</dbReference>
<comment type="caution">
    <text evidence="2">The sequence shown here is derived from an EMBL/GenBank/DDBJ whole genome shotgun (WGS) entry which is preliminary data.</text>
</comment>
<reference evidence="2 3" key="1">
    <citation type="submission" date="2018-06" db="EMBL/GenBank/DDBJ databases">
        <title>Genomic Encyclopedia of Type Strains, Phase IV (KMG-IV): sequencing the most valuable type-strain genomes for metagenomic binning, comparative biology and taxonomic classification.</title>
        <authorList>
            <person name="Goeker M."/>
        </authorList>
    </citation>
    <scope>NUCLEOTIDE SEQUENCE [LARGE SCALE GENOMIC DNA]</scope>
    <source>
        <strain evidence="2 3">DSM 25520</strain>
    </source>
</reference>
<name>A0A366H9L4_9BURK</name>
<dbReference type="AlphaFoldDB" id="A0A366H9L4"/>
<dbReference type="OrthoDB" id="9760256at2"/>
<evidence type="ECO:0000259" key="1">
    <source>
        <dbReference type="PROSITE" id="PS50991"/>
    </source>
</evidence>
<dbReference type="Pfam" id="PF00682">
    <property type="entry name" value="HMGL-like"/>
    <property type="match status" value="1"/>
</dbReference>
<dbReference type="CDD" id="cd07937">
    <property type="entry name" value="DRE_TIM_PC_TC_5S"/>
    <property type="match status" value="1"/>
</dbReference>
<dbReference type="InterPro" id="IPR000891">
    <property type="entry name" value="PYR_CT"/>
</dbReference>
<dbReference type="PROSITE" id="PS50991">
    <property type="entry name" value="PYR_CT"/>
    <property type="match status" value="1"/>
</dbReference>